<feature type="compositionally biased region" description="Basic and acidic residues" evidence="5">
    <location>
        <begin position="166"/>
        <end position="182"/>
    </location>
</feature>
<organism evidence="8 9">
    <name type="scientific">Methylopila henanensis</name>
    <dbReference type="NCBI Taxonomy" id="873516"/>
    <lineage>
        <taxon>Bacteria</taxon>
        <taxon>Pseudomonadati</taxon>
        <taxon>Pseudomonadota</taxon>
        <taxon>Alphaproteobacteria</taxon>
        <taxon>Hyphomicrobiales</taxon>
        <taxon>Methylopilaceae</taxon>
        <taxon>Methylopila</taxon>
    </lineage>
</organism>
<protein>
    <submittedName>
        <fullName evidence="8">CDF family Co(II)/Ni(II) efflux transporter DmeF</fullName>
    </submittedName>
</protein>
<evidence type="ECO:0000256" key="1">
    <source>
        <dbReference type="ARBA" id="ARBA00004141"/>
    </source>
</evidence>
<evidence type="ECO:0000256" key="6">
    <source>
        <dbReference type="SAM" id="Phobius"/>
    </source>
</evidence>
<keyword evidence="2 6" id="KW-0812">Transmembrane</keyword>
<dbReference type="RefSeq" id="WP_378800303.1">
    <property type="nucleotide sequence ID" value="NZ_JBHUER010000010.1"/>
</dbReference>
<feature type="transmembrane region" description="Helical" evidence="6">
    <location>
        <begin position="64"/>
        <end position="80"/>
    </location>
</feature>
<name>A0ABW4KCH1_9HYPH</name>
<dbReference type="PANTHER" id="PTHR11562">
    <property type="entry name" value="CATION EFFLUX PROTEIN/ ZINC TRANSPORTER"/>
    <property type="match status" value="1"/>
</dbReference>
<accession>A0ABW4KCH1</accession>
<dbReference type="SUPFAM" id="SSF161111">
    <property type="entry name" value="Cation efflux protein transmembrane domain-like"/>
    <property type="match status" value="1"/>
</dbReference>
<dbReference type="NCBIfam" id="TIGR01297">
    <property type="entry name" value="CDF"/>
    <property type="match status" value="1"/>
</dbReference>
<gene>
    <name evidence="8" type="primary">dmeF</name>
    <name evidence="8" type="ORF">ACFSCV_14600</name>
</gene>
<dbReference type="PANTHER" id="PTHR11562:SF40">
    <property type="entry name" value="CATION EFFLUX SYSTEM PROTEIN"/>
    <property type="match status" value="1"/>
</dbReference>
<evidence type="ECO:0000256" key="2">
    <source>
        <dbReference type="ARBA" id="ARBA00022692"/>
    </source>
</evidence>
<dbReference type="Pfam" id="PF01545">
    <property type="entry name" value="Cation_efflux"/>
    <property type="match status" value="1"/>
</dbReference>
<evidence type="ECO:0000259" key="7">
    <source>
        <dbReference type="Pfam" id="PF01545"/>
    </source>
</evidence>
<dbReference type="InterPro" id="IPR002524">
    <property type="entry name" value="Cation_efflux"/>
</dbReference>
<feature type="transmembrane region" description="Helical" evidence="6">
    <location>
        <begin position="217"/>
        <end position="235"/>
    </location>
</feature>
<dbReference type="InterPro" id="IPR027469">
    <property type="entry name" value="Cation_efflux_TMD_sf"/>
</dbReference>
<keyword evidence="3 6" id="KW-1133">Transmembrane helix</keyword>
<evidence type="ECO:0000256" key="3">
    <source>
        <dbReference type="ARBA" id="ARBA00022989"/>
    </source>
</evidence>
<evidence type="ECO:0000313" key="8">
    <source>
        <dbReference type="EMBL" id="MFD1704233.1"/>
    </source>
</evidence>
<dbReference type="Proteomes" id="UP001597308">
    <property type="component" value="Unassembled WGS sequence"/>
</dbReference>
<comment type="caution">
    <text evidence="8">The sequence shown here is derived from an EMBL/GenBank/DDBJ whole genome shotgun (WGS) entry which is preliminary data.</text>
</comment>
<evidence type="ECO:0000256" key="4">
    <source>
        <dbReference type="ARBA" id="ARBA00023136"/>
    </source>
</evidence>
<comment type="subcellular location">
    <subcellularLocation>
        <location evidence="1">Membrane</location>
        <topology evidence="1">Multi-pass membrane protein</topology>
    </subcellularLocation>
</comment>
<dbReference type="InterPro" id="IPR058533">
    <property type="entry name" value="Cation_efflux_TM"/>
</dbReference>
<feature type="transmembrane region" description="Helical" evidence="6">
    <location>
        <begin position="32"/>
        <end position="52"/>
    </location>
</feature>
<feature type="transmembrane region" description="Helical" evidence="6">
    <location>
        <begin position="100"/>
        <end position="118"/>
    </location>
</feature>
<feature type="domain" description="Cation efflux protein transmembrane" evidence="7">
    <location>
        <begin position="32"/>
        <end position="246"/>
    </location>
</feature>
<feature type="transmembrane region" description="Helical" evidence="6">
    <location>
        <begin position="130"/>
        <end position="153"/>
    </location>
</feature>
<dbReference type="EMBL" id="JBHUER010000010">
    <property type="protein sequence ID" value="MFD1704233.1"/>
    <property type="molecule type" value="Genomic_DNA"/>
</dbReference>
<keyword evidence="9" id="KW-1185">Reference proteome</keyword>
<dbReference type="InterPro" id="IPR050681">
    <property type="entry name" value="CDF/SLC30A"/>
</dbReference>
<proteinExistence type="predicted"/>
<dbReference type="Gene3D" id="1.20.1510.10">
    <property type="entry name" value="Cation efflux protein transmembrane domain"/>
    <property type="match status" value="1"/>
</dbReference>
<dbReference type="NCBIfam" id="NF033827">
    <property type="entry name" value="CDF_efflux_DmeF"/>
    <property type="match status" value="1"/>
</dbReference>
<evidence type="ECO:0000256" key="5">
    <source>
        <dbReference type="SAM" id="MobiDB-lite"/>
    </source>
</evidence>
<reference evidence="9" key="1">
    <citation type="journal article" date="2019" name="Int. J. Syst. Evol. Microbiol.">
        <title>The Global Catalogue of Microorganisms (GCM) 10K type strain sequencing project: providing services to taxonomists for standard genome sequencing and annotation.</title>
        <authorList>
            <consortium name="The Broad Institute Genomics Platform"/>
            <consortium name="The Broad Institute Genome Sequencing Center for Infectious Disease"/>
            <person name="Wu L."/>
            <person name="Ma J."/>
        </authorList>
    </citation>
    <scope>NUCLEOTIDE SEQUENCE [LARGE SCALE GENOMIC DNA]</scope>
    <source>
        <strain evidence="9">KCTC 23707</strain>
    </source>
</reference>
<sequence>MHIADDGRVAPELTHQHAFLGADHARNERRTLIVVGVTLVTMVVEIVAGWAYGSMALTADGWHMATHAGAIGLAALAYRFAARHAADPAYAFGAGKVGDLAGFASAIVLGLVALAIGWESFARLASPQPVAYAEATVVAVIGLAVNVGCALVLGHGSGHGHHDHGHGHAPDHHDHGHDHHEHDHNLRGAYLHVLADALTSALAIGGLLVGWRSGWTWIDPAIGVVGAAVIGSWSFSLARDTARVLVDVMPDAGLGSRIRERLEIGDARVTDLHLWRVGPGHMAVIASVATHEPLEPATCKARLAGLAGLSHVTIEVNRCAGETCHSHDGPRRAA</sequence>
<feature type="transmembrane region" description="Helical" evidence="6">
    <location>
        <begin position="189"/>
        <end position="211"/>
    </location>
</feature>
<keyword evidence="4 6" id="KW-0472">Membrane</keyword>
<feature type="region of interest" description="Disordered" evidence="5">
    <location>
        <begin position="160"/>
        <end position="182"/>
    </location>
</feature>
<evidence type="ECO:0000313" key="9">
    <source>
        <dbReference type="Proteomes" id="UP001597308"/>
    </source>
</evidence>